<dbReference type="Pfam" id="PF02824">
    <property type="entry name" value="TGS"/>
    <property type="match status" value="1"/>
</dbReference>
<accession>A0AAD5KH93</accession>
<dbReference type="FunFam" id="3.10.20.30:FF:000002">
    <property type="entry name" value="GTP pyrophosphokinase (RelA/SpoT)"/>
    <property type="match status" value="1"/>
</dbReference>
<gene>
    <name evidence="7" type="ORF">GHT06_007056</name>
</gene>
<evidence type="ECO:0000313" key="7">
    <source>
        <dbReference type="EMBL" id="KAI9551197.1"/>
    </source>
</evidence>
<comment type="caution">
    <text evidence="7">The sequence shown here is derived from an EMBL/GenBank/DDBJ whole genome shotgun (WGS) entry which is preliminary data.</text>
</comment>
<dbReference type="EMBL" id="WJBH02000033">
    <property type="protein sequence ID" value="KAI9551197.1"/>
    <property type="molecule type" value="Genomic_DNA"/>
</dbReference>
<dbReference type="InterPro" id="IPR012675">
    <property type="entry name" value="Beta-grasp_dom_sf"/>
</dbReference>
<reference evidence="7" key="1">
    <citation type="submission" date="2022-05" db="EMBL/GenBank/DDBJ databases">
        <title>A multi-omics perspective on studying reproductive biology in Daphnia sinensis.</title>
        <authorList>
            <person name="Jia J."/>
        </authorList>
    </citation>
    <scope>NUCLEOTIDE SEQUENCE</scope>
    <source>
        <strain evidence="7">WSL</strain>
    </source>
</reference>
<keyword evidence="8" id="KW-1185">Reference proteome</keyword>
<evidence type="ECO:0000256" key="5">
    <source>
        <dbReference type="SAM" id="MobiDB-lite"/>
    </source>
</evidence>
<dbReference type="PANTHER" id="PTHR43061:SF1">
    <property type="entry name" value="GTP DIPHOSPHOKINASE RSH1, CHLOROPLASTIC-RELATED"/>
    <property type="match status" value="1"/>
</dbReference>
<name>A0AAD5KH93_9CRUS</name>
<feature type="domain" description="TGS" evidence="6">
    <location>
        <begin position="59"/>
        <end position="120"/>
    </location>
</feature>
<organism evidence="7 8">
    <name type="scientific">Daphnia sinensis</name>
    <dbReference type="NCBI Taxonomy" id="1820382"/>
    <lineage>
        <taxon>Eukaryota</taxon>
        <taxon>Metazoa</taxon>
        <taxon>Ecdysozoa</taxon>
        <taxon>Arthropoda</taxon>
        <taxon>Crustacea</taxon>
        <taxon>Branchiopoda</taxon>
        <taxon>Diplostraca</taxon>
        <taxon>Cladocera</taxon>
        <taxon>Anomopoda</taxon>
        <taxon>Daphniidae</taxon>
        <taxon>Daphnia</taxon>
        <taxon>Daphnia similis group</taxon>
    </lineage>
</organism>
<dbReference type="Gene3D" id="3.10.20.30">
    <property type="match status" value="1"/>
</dbReference>
<evidence type="ECO:0000256" key="3">
    <source>
        <dbReference type="ARBA" id="ARBA00075768"/>
    </source>
</evidence>
<dbReference type="AlphaFoldDB" id="A0AAD5KH93"/>
<evidence type="ECO:0000256" key="4">
    <source>
        <dbReference type="ARBA" id="ARBA00082153"/>
    </source>
</evidence>
<protein>
    <recommendedName>
        <fullName evidence="2">Putative GTP diphosphokinase RSH1, chloroplastic</fullName>
    </recommendedName>
    <alternativeName>
        <fullName evidence="3">RelA/SpoT homolog 1</fullName>
    </alternativeName>
    <alternativeName>
        <fullName evidence="4">ppGpp synthetase RSH1</fullName>
    </alternativeName>
</protein>
<proteinExistence type="inferred from homology"/>
<feature type="region of interest" description="Disordered" evidence="5">
    <location>
        <begin position="145"/>
        <end position="165"/>
    </location>
</feature>
<dbReference type="InterPro" id="IPR004095">
    <property type="entry name" value="TGS"/>
</dbReference>
<evidence type="ECO:0000256" key="2">
    <source>
        <dbReference type="ARBA" id="ARBA00070102"/>
    </source>
</evidence>
<dbReference type="CDD" id="cd01668">
    <property type="entry name" value="TGS_RSH"/>
    <property type="match status" value="1"/>
</dbReference>
<comment type="similarity">
    <text evidence="1">Belongs to the RelA/SpoT family.</text>
</comment>
<evidence type="ECO:0000259" key="6">
    <source>
        <dbReference type="PROSITE" id="PS51880"/>
    </source>
</evidence>
<sequence length="165" mass="18783">MDEVAERGYAAHWKYKGVRNQQDVFEAWLSSVREMVEKANNDSSIDFIQDFKTTNLFTEEIYVYTPKGDLKILPKGATALDFAFNIHSDVGYHCQAVKVSNRLVPMGYKLQNGDQVSVVTNKNQRPSEDWLKWVVTSKARDKIRASLKEDNASKQSSAKKPYSAN</sequence>
<dbReference type="Proteomes" id="UP000820818">
    <property type="component" value="Unassembled WGS sequence"/>
</dbReference>
<dbReference type="SUPFAM" id="SSF81271">
    <property type="entry name" value="TGS-like"/>
    <property type="match status" value="1"/>
</dbReference>
<dbReference type="PROSITE" id="PS51880">
    <property type="entry name" value="TGS"/>
    <property type="match status" value="1"/>
</dbReference>
<evidence type="ECO:0000256" key="1">
    <source>
        <dbReference type="ARBA" id="ARBA00007476"/>
    </source>
</evidence>
<evidence type="ECO:0000313" key="8">
    <source>
        <dbReference type="Proteomes" id="UP000820818"/>
    </source>
</evidence>
<dbReference type="InterPro" id="IPR033655">
    <property type="entry name" value="TGS_RelA/SpoT"/>
</dbReference>
<feature type="compositionally biased region" description="Polar residues" evidence="5">
    <location>
        <begin position="153"/>
        <end position="165"/>
    </location>
</feature>
<dbReference type="PANTHER" id="PTHR43061">
    <property type="entry name" value="GTP DIPHOSPHOKINASE RSH1, CHLOROPLASTIC-RELATED"/>
    <property type="match status" value="1"/>
</dbReference>
<dbReference type="InterPro" id="IPR012676">
    <property type="entry name" value="TGS-like"/>
</dbReference>